<organism evidence="2 3">
    <name type="scientific">Oleomonas cavernae</name>
    <dbReference type="NCBI Taxonomy" id="2320859"/>
    <lineage>
        <taxon>Bacteria</taxon>
        <taxon>Pseudomonadati</taxon>
        <taxon>Pseudomonadota</taxon>
        <taxon>Alphaproteobacteria</taxon>
        <taxon>Acetobacterales</taxon>
        <taxon>Acetobacteraceae</taxon>
        <taxon>Oleomonas</taxon>
    </lineage>
</organism>
<feature type="chain" id="PRO_5019193371" evidence="1">
    <location>
        <begin position="24"/>
        <end position="176"/>
    </location>
</feature>
<reference evidence="2 3" key="1">
    <citation type="submission" date="2018-09" db="EMBL/GenBank/DDBJ databases">
        <authorList>
            <person name="Zhu H."/>
        </authorList>
    </citation>
    <scope>NUCLEOTIDE SEQUENCE [LARGE SCALE GENOMIC DNA]</scope>
    <source>
        <strain evidence="2 3">K1W22B-8</strain>
    </source>
</reference>
<comment type="caution">
    <text evidence="2">The sequence shown here is derived from an EMBL/GenBank/DDBJ whole genome shotgun (WGS) entry which is preliminary data.</text>
</comment>
<evidence type="ECO:0000313" key="3">
    <source>
        <dbReference type="Proteomes" id="UP000284605"/>
    </source>
</evidence>
<protein>
    <submittedName>
        <fullName evidence="2">Uncharacterized protein</fullName>
    </submittedName>
</protein>
<evidence type="ECO:0000256" key="1">
    <source>
        <dbReference type="SAM" id="SignalP"/>
    </source>
</evidence>
<proteinExistence type="predicted"/>
<accession>A0A418WI49</accession>
<keyword evidence="1" id="KW-0732">Signal</keyword>
<name>A0A418WI49_9PROT</name>
<evidence type="ECO:0000313" key="2">
    <source>
        <dbReference type="EMBL" id="RJF89726.1"/>
    </source>
</evidence>
<dbReference type="AlphaFoldDB" id="A0A418WI49"/>
<sequence length="176" mass="18853">MIVISRLLIALVAAIGLGRPAGACSIVTSENVEFQPDLAIPGEKTPPAPQVTVRQIHRGYEGAEPGFDCSDAGVITLSILATEESRELLYQFELIDGVAEDTIFWPPGRMTIRGCRGRVSETVASCLFSPGSMDLIRSKSRSICGFGSRPSAGRGSAAAARISRFTILVVRPPFFR</sequence>
<keyword evidence="3" id="KW-1185">Reference proteome</keyword>
<gene>
    <name evidence="2" type="ORF">D3874_24430</name>
</gene>
<dbReference type="EMBL" id="QYUK01000011">
    <property type="protein sequence ID" value="RJF89726.1"/>
    <property type="molecule type" value="Genomic_DNA"/>
</dbReference>
<dbReference type="Proteomes" id="UP000284605">
    <property type="component" value="Unassembled WGS sequence"/>
</dbReference>
<feature type="signal peptide" evidence="1">
    <location>
        <begin position="1"/>
        <end position="23"/>
    </location>
</feature>